<dbReference type="RefSeq" id="WP_327966806.1">
    <property type="nucleotide sequence ID" value="NZ_JARMQG010000055.1"/>
</dbReference>
<keyword evidence="2" id="KW-1185">Reference proteome</keyword>
<protein>
    <recommendedName>
        <fullName evidence="3">Spore germination protein GerPA/GerPF</fullName>
    </recommendedName>
</protein>
<comment type="caution">
    <text evidence="1">The sequence shown here is derived from an EMBL/GenBank/DDBJ whole genome shotgun (WGS) entry which is preliminary data.</text>
</comment>
<dbReference type="Proteomes" id="UP001330749">
    <property type="component" value="Unassembled WGS sequence"/>
</dbReference>
<accession>A0ABU6N7A0</accession>
<name>A0ABU6N7A0_9BACI</name>
<sequence length="77" mass="8355">MFFIPTKINIGGLKISSPDHAASVSFGSTYIVGVNVAGKKNQGYGQQTADLSTIMIPIHVTYDDDPIDSPRVKRNFN</sequence>
<dbReference type="EMBL" id="JARMQG010000055">
    <property type="protein sequence ID" value="MED3561889.1"/>
    <property type="molecule type" value="Genomic_DNA"/>
</dbReference>
<gene>
    <name evidence="1" type="ORF">P4447_05095</name>
</gene>
<evidence type="ECO:0000313" key="2">
    <source>
        <dbReference type="Proteomes" id="UP001330749"/>
    </source>
</evidence>
<reference evidence="1 2" key="1">
    <citation type="submission" date="2023-03" db="EMBL/GenBank/DDBJ databases">
        <title>Bacillus Genome Sequencing.</title>
        <authorList>
            <person name="Dunlap C."/>
        </authorList>
    </citation>
    <scope>NUCLEOTIDE SEQUENCE [LARGE SCALE GENOMIC DNA]</scope>
    <source>
        <strain evidence="1 2">B-14544</strain>
    </source>
</reference>
<organism evidence="1 2">
    <name type="scientific">Bacillus xiapuensis</name>
    <dbReference type="NCBI Taxonomy" id="2014075"/>
    <lineage>
        <taxon>Bacteria</taxon>
        <taxon>Bacillati</taxon>
        <taxon>Bacillota</taxon>
        <taxon>Bacilli</taxon>
        <taxon>Bacillales</taxon>
        <taxon>Bacillaceae</taxon>
        <taxon>Bacillus</taxon>
    </lineage>
</organism>
<evidence type="ECO:0000313" key="1">
    <source>
        <dbReference type="EMBL" id="MED3561889.1"/>
    </source>
</evidence>
<proteinExistence type="predicted"/>
<evidence type="ECO:0008006" key="3">
    <source>
        <dbReference type="Google" id="ProtNLM"/>
    </source>
</evidence>